<sequence>MGCKLEECGSANFAETRYPFGYSVASIHSPLYILFEIRWIRCARNEVSHAVRDHRIEQKKHTDHRCSLIVFCASGGEAGQEPVVGKKKETREEGQEKQPAIPYTSRGSGRVQRGGEEEPSTRRRKATKEKKKKKGGRTEKKKRPFFSFFF</sequence>
<feature type="region of interest" description="Disordered" evidence="1">
    <location>
        <begin position="78"/>
        <end position="150"/>
    </location>
</feature>
<organism evidence="2 3">
    <name type="scientific">Lachancea nothofagi CBS 11611</name>
    <dbReference type="NCBI Taxonomy" id="1266666"/>
    <lineage>
        <taxon>Eukaryota</taxon>
        <taxon>Fungi</taxon>
        <taxon>Dikarya</taxon>
        <taxon>Ascomycota</taxon>
        <taxon>Saccharomycotina</taxon>
        <taxon>Saccharomycetes</taxon>
        <taxon>Saccharomycetales</taxon>
        <taxon>Saccharomycetaceae</taxon>
        <taxon>Lachancea</taxon>
    </lineage>
</organism>
<protein>
    <submittedName>
        <fullName evidence="2">LANO_0E03400g1_1</fullName>
    </submittedName>
</protein>
<feature type="compositionally biased region" description="Basic residues" evidence="1">
    <location>
        <begin position="122"/>
        <end position="144"/>
    </location>
</feature>
<evidence type="ECO:0000313" key="3">
    <source>
        <dbReference type="Proteomes" id="UP000189911"/>
    </source>
</evidence>
<dbReference type="EMBL" id="LT598451">
    <property type="protein sequence ID" value="SCU93254.1"/>
    <property type="molecule type" value="Genomic_DNA"/>
</dbReference>
<dbReference type="AlphaFoldDB" id="A0A1G4JR24"/>
<dbReference type="Proteomes" id="UP000189911">
    <property type="component" value="Chromosome E"/>
</dbReference>
<evidence type="ECO:0000313" key="2">
    <source>
        <dbReference type="EMBL" id="SCU93254.1"/>
    </source>
</evidence>
<gene>
    <name evidence="2" type="ORF">LANO_0E03400G</name>
</gene>
<name>A0A1G4JR24_9SACH</name>
<proteinExistence type="predicted"/>
<keyword evidence="3" id="KW-1185">Reference proteome</keyword>
<reference evidence="3" key="1">
    <citation type="submission" date="2016-03" db="EMBL/GenBank/DDBJ databases">
        <authorList>
            <person name="Devillers Hugo."/>
        </authorList>
    </citation>
    <scope>NUCLEOTIDE SEQUENCE [LARGE SCALE GENOMIC DNA]</scope>
</reference>
<feature type="compositionally biased region" description="Basic and acidic residues" evidence="1">
    <location>
        <begin position="84"/>
        <end position="96"/>
    </location>
</feature>
<accession>A0A1G4JR24</accession>
<evidence type="ECO:0000256" key="1">
    <source>
        <dbReference type="SAM" id="MobiDB-lite"/>
    </source>
</evidence>